<dbReference type="AlphaFoldDB" id="A0A445MXD5"/>
<proteinExistence type="predicted"/>
<dbReference type="InterPro" id="IPR016208">
    <property type="entry name" value="Ald_Oxase/xanthine_DH-like"/>
</dbReference>
<dbReference type="InterPro" id="IPR000674">
    <property type="entry name" value="Ald_Oxase/Xan_DH_a/b"/>
</dbReference>
<protein>
    <submittedName>
        <fullName evidence="2">4-hydroxybenzoyl-CoA reductase subunit alpha</fullName>
        <ecNumber evidence="2">1.3.7.9</ecNumber>
    </submittedName>
</protein>
<dbReference type="EC" id="1.3.7.9" evidence="2"/>
<sequence>MGFSVIGKSLPRKDDPLRATGKAQFTGDLSLPGMLYGKILRSPYPHARILNIDTSKAERLSGVKKVVTAKDTLGIKFGVTGFIPPSFDEYALAIDKVRFIGDEVAAVAAISEEIAEEALDLIEVEYEQLPAVFDPIEAMKPGAPEIHDLEHVKNNISLYVDRNFGDVEKAFRDADYVREDEFYCQPVDHAPMEAHVSLADYDVSGKLTLWTSTQSPYYVHKHLERTLGLKESQIRVIKPYTGGGFGDRAGGMSACEFCAALLSIKTGSPVRISYTREEETSTSPRRHPMKVYLKSGVKKDGTLLACHYKLFADTGAYNNYGCVSINIPIEAMTVTYKVPSVRYEGYLVYTNTQPSGAMRGHAHNQPQFALDTQLDLIAEELGIDPIDIRIKNARQEYETSCSKIEVGSCGFTRCLEQSRDLSDWNNRKTKQKEGRGLGVGTMSFASGAAFNFFGAPSGYSAATVRLLDDGTVTILTGASDIGQGSDGTLSMIAAEELGVSLNDIRIISADTELTPVDYGTYSSRVTMFAGNAVKIAASDAKMQLFETVAKKLEANIDDLEAKDRRIYVKGSIEKGMSFTEAVCETMAANKMMPVIGKGNYNPHVQFNMLTGEGNCTPAYSFASYVAEVEVDKETGVVKVPYLVAAHDCGRAINPTRVEGQLEGSVQMGLGHALMEDLVTDKGLVLNSSFLDYKFPTVLEMPTIKSVVVEAPDPHGPFGAKESGEGTTIPVVPAIGNAIYNAIGVRIKEMPFSPEKVLKALEEKENRT</sequence>
<feature type="domain" description="Aldehyde oxidase/xanthine dehydrogenase a/b hammerhead" evidence="1">
    <location>
        <begin position="20"/>
        <end position="130"/>
    </location>
</feature>
<keyword evidence="2" id="KW-0560">Oxidoreductase</keyword>
<dbReference type="Gene3D" id="3.30.365.10">
    <property type="entry name" value="Aldehyde oxidase/xanthine dehydrogenase, molybdopterin binding domain"/>
    <property type="match status" value="4"/>
</dbReference>
<organism evidence="2">
    <name type="scientific">uncultured Desulfobacterium sp</name>
    <dbReference type="NCBI Taxonomy" id="201089"/>
    <lineage>
        <taxon>Bacteria</taxon>
        <taxon>Pseudomonadati</taxon>
        <taxon>Thermodesulfobacteriota</taxon>
        <taxon>Desulfobacteria</taxon>
        <taxon>Desulfobacterales</taxon>
        <taxon>Desulfobacteriaceae</taxon>
        <taxon>Desulfobacterium</taxon>
        <taxon>environmental samples</taxon>
    </lineage>
</organism>
<dbReference type="InterPro" id="IPR036856">
    <property type="entry name" value="Ald_Oxase/Xan_DH_a/b_sf"/>
</dbReference>
<dbReference type="GO" id="GO:0005506">
    <property type="term" value="F:iron ion binding"/>
    <property type="evidence" value="ECO:0007669"/>
    <property type="project" value="InterPro"/>
</dbReference>
<evidence type="ECO:0000259" key="1">
    <source>
        <dbReference type="SMART" id="SM01008"/>
    </source>
</evidence>
<dbReference type="InterPro" id="IPR037165">
    <property type="entry name" value="AldOxase/xan_DH_Mopterin-bd_sf"/>
</dbReference>
<dbReference type="Pfam" id="PF02738">
    <property type="entry name" value="MoCoBD_1"/>
    <property type="match status" value="1"/>
</dbReference>
<dbReference type="SMART" id="SM01008">
    <property type="entry name" value="Ald_Xan_dh_C"/>
    <property type="match status" value="1"/>
</dbReference>
<reference evidence="2" key="1">
    <citation type="submission" date="2018-01" db="EMBL/GenBank/DDBJ databases">
        <authorList>
            <person name="Regsiter A."/>
            <person name="William W."/>
        </authorList>
    </citation>
    <scope>NUCLEOTIDE SEQUENCE</scope>
    <source>
        <strain evidence="2">TRIP AH-1</strain>
    </source>
</reference>
<dbReference type="SUPFAM" id="SSF56003">
    <property type="entry name" value="Molybdenum cofactor-binding domain"/>
    <property type="match status" value="1"/>
</dbReference>
<dbReference type="InterPro" id="IPR046867">
    <property type="entry name" value="AldOxase/xan_DH_MoCoBD2"/>
</dbReference>
<gene>
    <name evidence="2" type="primary">hcrA</name>
    <name evidence="2" type="ORF">PITCH_A2060005</name>
</gene>
<dbReference type="PANTHER" id="PTHR11908">
    <property type="entry name" value="XANTHINE DEHYDROGENASE"/>
    <property type="match status" value="1"/>
</dbReference>
<dbReference type="Pfam" id="PF20256">
    <property type="entry name" value="MoCoBD_2"/>
    <property type="match status" value="1"/>
</dbReference>
<dbReference type="Gene3D" id="3.90.1170.50">
    <property type="entry name" value="Aldehyde oxidase/xanthine dehydrogenase, a/b hammerhead"/>
    <property type="match status" value="1"/>
</dbReference>
<name>A0A445MXD5_9BACT</name>
<dbReference type="InterPro" id="IPR008274">
    <property type="entry name" value="AldOxase/xan_DH_MoCoBD1"/>
</dbReference>
<dbReference type="SUPFAM" id="SSF54665">
    <property type="entry name" value="CO dehydrogenase molybdoprotein N-domain-like"/>
    <property type="match status" value="1"/>
</dbReference>
<dbReference type="PANTHER" id="PTHR11908:SF157">
    <property type="entry name" value="XANTHINE DEHYDROGENASE SUBUNIT D-RELATED"/>
    <property type="match status" value="1"/>
</dbReference>
<evidence type="ECO:0000313" key="2">
    <source>
        <dbReference type="EMBL" id="SPD74150.1"/>
    </source>
</evidence>
<dbReference type="EMBL" id="OJIN01000120">
    <property type="protein sequence ID" value="SPD74150.1"/>
    <property type="molecule type" value="Genomic_DNA"/>
</dbReference>
<dbReference type="Pfam" id="PF01315">
    <property type="entry name" value="Ald_Xan_dh_C"/>
    <property type="match status" value="1"/>
</dbReference>
<accession>A0A445MXD5</accession>
<dbReference type="GO" id="GO:0016491">
    <property type="term" value="F:oxidoreductase activity"/>
    <property type="evidence" value="ECO:0007669"/>
    <property type="project" value="UniProtKB-KW"/>
</dbReference>